<dbReference type="RefSeq" id="WP_142834318.1">
    <property type="nucleotide sequence ID" value="NZ_VFSV01000010.1"/>
</dbReference>
<organism evidence="3 4">
    <name type="scientific">Palleronia caenipelagi</name>
    <dbReference type="NCBI Taxonomy" id="2489174"/>
    <lineage>
        <taxon>Bacteria</taxon>
        <taxon>Pseudomonadati</taxon>
        <taxon>Pseudomonadota</taxon>
        <taxon>Alphaproteobacteria</taxon>
        <taxon>Rhodobacterales</taxon>
        <taxon>Roseobacteraceae</taxon>
        <taxon>Palleronia</taxon>
    </lineage>
</organism>
<keyword evidence="2" id="KW-0472">Membrane</keyword>
<feature type="transmembrane region" description="Helical" evidence="2">
    <location>
        <begin position="39"/>
        <end position="60"/>
    </location>
</feature>
<gene>
    <name evidence="3" type="ORF">FEV53_08185</name>
</gene>
<comment type="caution">
    <text evidence="3">The sequence shown here is derived from an EMBL/GenBank/DDBJ whole genome shotgun (WGS) entry which is preliminary data.</text>
</comment>
<keyword evidence="4" id="KW-1185">Reference proteome</keyword>
<dbReference type="OrthoDB" id="7833467at2"/>
<name>A0A547Q5R1_9RHOB</name>
<keyword evidence="2" id="KW-1133">Transmembrane helix</keyword>
<accession>A0A547Q5R1</accession>
<sequence length="317" mass="34106">MKGVRQLDQRTRLLAAAWGGTVLWLLLSLWAIFGGAASSVVVLVAVILPVALIWLVWSGLQRIGQLEARLAATGAAAPPDLTGVHARIDDLTESQSALAAALARMGDEIAQYERQSEPPVSAPIAAREPEPASPPARPDPTPTPVPAQPAAPAPEDPPESRSLPPETLITALQFPLDASDRAGFAALRRAMGDVQARRMVTSAQDMLTLLSAEGLYMDDFDPPAVGAALWRRFVQGERGGELLLLGEIATGEQVEKVATRINLDMIFRDTAQHFVRNFDTELVRLEADLDDRLLADLGDTRTGRAFRLVGQAMALFD</sequence>
<dbReference type="AlphaFoldDB" id="A0A547Q5R1"/>
<protein>
    <submittedName>
        <fullName evidence="3">Uncharacterized protein</fullName>
    </submittedName>
</protein>
<dbReference type="Proteomes" id="UP000318590">
    <property type="component" value="Unassembled WGS sequence"/>
</dbReference>
<keyword evidence="2" id="KW-0812">Transmembrane</keyword>
<feature type="transmembrane region" description="Helical" evidence="2">
    <location>
        <begin position="12"/>
        <end position="33"/>
    </location>
</feature>
<reference evidence="3 4" key="1">
    <citation type="submission" date="2019-06" db="EMBL/GenBank/DDBJ databases">
        <title>Paenimaribius caenipelagi gen. nov., sp. nov., isolated from a tidal flat.</title>
        <authorList>
            <person name="Yoon J.-H."/>
        </authorList>
    </citation>
    <scope>NUCLEOTIDE SEQUENCE [LARGE SCALE GENOMIC DNA]</scope>
    <source>
        <strain evidence="3 4">JBTF-M29</strain>
    </source>
</reference>
<feature type="region of interest" description="Disordered" evidence="1">
    <location>
        <begin position="113"/>
        <end position="164"/>
    </location>
</feature>
<evidence type="ECO:0000256" key="2">
    <source>
        <dbReference type="SAM" id="Phobius"/>
    </source>
</evidence>
<evidence type="ECO:0000313" key="3">
    <source>
        <dbReference type="EMBL" id="TRD21709.1"/>
    </source>
</evidence>
<proteinExistence type="predicted"/>
<evidence type="ECO:0000313" key="4">
    <source>
        <dbReference type="Proteomes" id="UP000318590"/>
    </source>
</evidence>
<evidence type="ECO:0000256" key="1">
    <source>
        <dbReference type="SAM" id="MobiDB-lite"/>
    </source>
</evidence>
<dbReference type="EMBL" id="VFSV01000010">
    <property type="protein sequence ID" value="TRD21709.1"/>
    <property type="molecule type" value="Genomic_DNA"/>
</dbReference>
<feature type="compositionally biased region" description="Pro residues" evidence="1">
    <location>
        <begin position="131"/>
        <end position="155"/>
    </location>
</feature>